<name>A0AAP0J3I5_9MAGN</name>
<keyword evidence="3" id="KW-1185">Reference proteome</keyword>
<feature type="region of interest" description="Disordered" evidence="1">
    <location>
        <begin position="38"/>
        <end position="59"/>
    </location>
</feature>
<proteinExistence type="predicted"/>
<comment type="caution">
    <text evidence="2">The sequence shown here is derived from an EMBL/GenBank/DDBJ whole genome shotgun (WGS) entry which is preliminary data.</text>
</comment>
<evidence type="ECO:0000313" key="2">
    <source>
        <dbReference type="EMBL" id="KAK9126030.1"/>
    </source>
</evidence>
<reference evidence="2 3" key="1">
    <citation type="submission" date="2024-01" db="EMBL/GenBank/DDBJ databases">
        <title>Genome assemblies of Stephania.</title>
        <authorList>
            <person name="Yang L."/>
        </authorList>
    </citation>
    <scope>NUCLEOTIDE SEQUENCE [LARGE SCALE GENOMIC DNA]</scope>
    <source>
        <strain evidence="2">JXDWG</strain>
        <tissue evidence="2">Leaf</tissue>
    </source>
</reference>
<dbReference type="EMBL" id="JBBNAG010000006">
    <property type="protein sequence ID" value="KAK9126030.1"/>
    <property type="molecule type" value="Genomic_DNA"/>
</dbReference>
<protein>
    <submittedName>
        <fullName evidence="2">Uncharacterized protein</fullName>
    </submittedName>
</protein>
<accession>A0AAP0J3I5</accession>
<dbReference type="Proteomes" id="UP001419268">
    <property type="component" value="Unassembled WGS sequence"/>
</dbReference>
<evidence type="ECO:0000313" key="3">
    <source>
        <dbReference type="Proteomes" id="UP001419268"/>
    </source>
</evidence>
<dbReference type="AlphaFoldDB" id="A0AAP0J3I5"/>
<feature type="compositionally biased region" description="Basic and acidic residues" evidence="1">
    <location>
        <begin position="47"/>
        <end position="59"/>
    </location>
</feature>
<sequence>MHTTHMKEKGGHGGIADGQRCWCGKPTMVALQQVDDSGCAGGQRAGEGQRLRGASDADEQQRQWCGEWRGTTMRRRLLAMRRKRRKKKEKKRFLVRFVISKEI</sequence>
<gene>
    <name evidence="2" type="ORF">Scep_014876</name>
</gene>
<organism evidence="2 3">
    <name type="scientific">Stephania cephalantha</name>
    <dbReference type="NCBI Taxonomy" id="152367"/>
    <lineage>
        <taxon>Eukaryota</taxon>
        <taxon>Viridiplantae</taxon>
        <taxon>Streptophyta</taxon>
        <taxon>Embryophyta</taxon>
        <taxon>Tracheophyta</taxon>
        <taxon>Spermatophyta</taxon>
        <taxon>Magnoliopsida</taxon>
        <taxon>Ranunculales</taxon>
        <taxon>Menispermaceae</taxon>
        <taxon>Menispermoideae</taxon>
        <taxon>Cissampelideae</taxon>
        <taxon>Stephania</taxon>
    </lineage>
</organism>
<evidence type="ECO:0000256" key="1">
    <source>
        <dbReference type="SAM" id="MobiDB-lite"/>
    </source>
</evidence>